<dbReference type="PANTHER" id="PTHR21738:SF0">
    <property type="entry name" value="RIBOSOMAL RNA PROCESSING PROTEIN 36 HOMOLOG"/>
    <property type="match status" value="1"/>
</dbReference>
<feature type="region of interest" description="Disordered" evidence="10">
    <location>
        <begin position="1"/>
        <end position="222"/>
    </location>
</feature>
<dbReference type="AlphaFoldDB" id="A0A0D0U194"/>
<keyword evidence="7 9" id="KW-0687">Ribonucleoprotein</keyword>
<keyword evidence="12" id="KW-1185">Reference proteome</keyword>
<dbReference type="HOGENOM" id="CLU_048802_1_1_1"/>
<sequence length="382" mass="42846">MATASSSKLNGAARLKQSNKTIREPSPDDEFLESDSEVDEFAEGFQPGLAETYSDDEDDGHEYEEGYEDEESGEEGNARWEPDNWDENEDTVSENLNSLPLSTLAKAQQSLSRKSSSASSHDQSKEEKLTLMKSKLAQMQRNKGKTVAVPDADSHGFKLRTQESDEESDSGPETTSSTKRGSKHAPALMSTKKQVSRKRQVIEVSKPERRDPRFSSVSAGHANADLHSKSYSFLPDLLRQELSGLKEAVAAAKKAEKNCPWAEKPMRTAERERLEAQMGQVRTKLVRTEKEAMEREVLAKAKREEREKRTQGKGAWFMKKGEKKDLLLKARFETLEKQGGKTAVKKLVEKKRKKLASKEKKSRPFAKGAEGVGQDIKRRRVA</sequence>
<organism evidence="11 12">
    <name type="scientific">Cryptococcus deuterogattii Ram5</name>
    <dbReference type="NCBI Taxonomy" id="1296110"/>
    <lineage>
        <taxon>Eukaryota</taxon>
        <taxon>Fungi</taxon>
        <taxon>Dikarya</taxon>
        <taxon>Basidiomycota</taxon>
        <taxon>Agaricomycotina</taxon>
        <taxon>Tremellomycetes</taxon>
        <taxon>Tremellales</taxon>
        <taxon>Cryptococcaceae</taxon>
        <taxon>Cryptococcus</taxon>
        <taxon>Cryptococcus gattii species complex</taxon>
    </lineage>
</organism>
<dbReference type="PANTHER" id="PTHR21738">
    <property type="entry name" value="RIBOSOMAL RNA PROCESSING PROTEIN 36 HOMOLOG"/>
    <property type="match status" value="1"/>
</dbReference>
<evidence type="ECO:0000256" key="1">
    <source>
        <dbReference type="ARBA" id="ARBA00004604"/>
    </source>
</evidence>
<dbReference type="Proteomes" id="UP000053392">
    <property type="component" value="Unassembled WGS sequence"/>
</dbReference>
<dbReference type="GO" id="GO:0030686">
    <property type="term" value="C:90S preribosome"/>
    <property type="evidence" value="ECO:0007669"/>
    <property type="project" value="TreeGrafter"/>
</dbReference>
<keyword evidence="6 9" id="KW-0539">Nucleus</keyword>
<feature type="compositionally biased region" description="Acidic residues" evidence="10">
    <location>
        <begin position="83"/>
        <end position="92"/>
    </location>
</feature>
<evidence type="ECO:0000256" key="8">
    <source>
        <dbReference type="ARBA" id="ARBA00025053"/>
    </source>
</evidence>
<keyword evidence="4 9" id="KW-0698">rRNA processing</keyword>
<feature type="region of interest" description="Disordered" evidence="10">
    <location>
        <begin position="339"/>
        <end position="382"/>
    </location>
</feature>
<dbReference type="EMBL" id="KN847899">
    <property type="protein sequence ID" value="KIR41978.1"/>
    <property type="molecule type" value="Genomic_DNA"/>
</dbReference>
<evidence type="ECO:0000256" key="10">
    <source>
        <dbReference type="SAM" id="MobiDB-lite"/>
    </source>
</evidence>
<evidence type="ECO:0000256" key="6">
    <source>
        <dbReference type="ARBA" id="ARBA00023242"/>
    </source>
</evidence>
<evidence type="ECO:0000313" key="12">
    <source>
        <dbReference type="Proteomes" id="UP000053392"/>
    </source>
</evidence>
<proteinExistence type="inferred from homology"/>
<comment type="subcellular location">
    <subcellularLocation>
        <location evidence="1 9">Nucleus</location>
        <location evidence="1 9">Nucleolus</location>
    </subcellularLocation>
</comment>
<keyword evidence="5" id="KW-0175">Coiled coil</keyword>
<name>A0A0D0U194_9TREE</name>
<keyword evidence="3 9" id="KW-0690">Ribosome biogenesis</keyword>
<dbReference type="OrthoDB" id="448446at2759"/>
<evidence type="ECO:0000256" key="7">
    <source>
        <dbReference type="ARBA" id="ARBA00023274"/>
    </source>
</evidence>
<evidence type="ECO:0000256" key="2">
    <source>
        <dbReference type="ARBA" id="ARBA00009418"/>
    </source>
</evidence>
<feature type="compositionally biased region" description="Acidic residues" evidence="10">
    <location>
        <begin position="27"/>
        <end position="42"/>
    </location>
</feature>
<dbReference type="Pfam" id="PF06102">
    <property type="entry name" value="RRP36"/>
    <property type="match status" value="1"/>
</dbReference>
<feature type="compositionally biased region" description="Low complexity" evidence="10">
    <location>
        <begin position="105"/>
        <end position="121"/>
    </location>
</feature>
<reference evidence="11 12" key="1">
    <citation type="submission" date="2015-01" db="EMBL/GenBank/DDBJ databases">
        <title>The Genome Sequence of Cryptococcus gattii Ram5.</title>
        <authorList>
            <consortium name="The Broad Institute Genomics Platform"/>
            <person name="Cuomo C."/>
            <person name="Litvintseva A."/>
            <person name="Chen Y."/>
            <person name="Heitman J."/>
            <person name="Sun S."/>
            <person name="Springer D."/>
            <person name="Dromer F."/>
            <person name="Young S."/>
            <person name="Zeng Q."/>
            <person name="Gargeya S."/>
            <person name="Abouelleil A."/>
            <person name="Alvarado L."/>
            <person name="Chapman S.B."/>
            <person name="Gainer-Dewar J."/>
            <person name="Goldberg J."/>
            <person name="Griggs A."/>
            <person name="Gujja S."/>
            <person name="Hansen M."/>
            <person name="Howarth C."/>
            <person name="Imamovic A."/>
            <person name="Larimer J."/>
            <person name="Murphy C."/>
            <person name="Naylor J."/>
            <person name="Pearson M."/>
            <person name="Priest M."/>
            <person name="Roberts A."/>
            <person name="Saif S."/>
            <person name="Shea T."/>
            <person name="Sykes S."/>
            <person name="Wortman J."/>
            <person name="Nusbaum C."/>
            <person name="Birren B."/>
        </authorList>
    </citation>
    <scope>NUCLEOTIDE SEQUENCE [LARGE SCALE GENOMIC DNA]</scope>
    <source>
        <strain evidence="11 12">Ram5</strain>
    </source>
</reference>
<protein>
    <recommendedName>
        <fullName evidence="9">rRNA biogenesis protein RRP36</fullName>
    </recommendedName>
</protein>
<comment type="function">
    <text evidence="8 9">Component of the 90S pre-ribosome involved in the maturation of rRNAs. Required for early cleavages of the pre-RNAs in the 40S ribosomal subunit maturation pathway.</text>
</comment>
<feature type="compositionally biased region" description="Basic and acidic residues" evidence="10">
    <location>
        <begin position="152"/>
        <end position="163"/>
    </location>
</feature>
<feature type="compositionally biased region" description="Acidic residues" evidence="10">
    <location>
        <begin position="53"/>
        <end position="74"/>
    </location>
</feature>
<evidence type="ECO:0000256" key="5">
    <source>
        <dbReference type="ARBA" id="ARBA00023054"/>
    </source>
</evidence>
<gene>
    <name evidence="11" type="ORF">I313_02140</name>
</gene>
<comment type="similarity">
    <text evidence="2 9">Belongs to the RRP36 family.</text>
</comment>
<evidence type="ECO:0000256" key="4">
    <source>
        <dbReference type="ARBA" id="ARBA00022552"/>
    </source>
</evidence>
<evidence type="ECO:0000256" key="3">
    <source>
        <dbReference type="ARBA" id="ARBA00022517"/>
    </source>
</evidence>
<evidence type="ECO:0000313" key="11">
    <source>
        <dbReference type="EMBL" id="KIR41978.1"/>
    </source>
</evidence>
<accession>A0A0D0U194</accession>
<comment type="subunit">
    <text evidence="9">Associates with 90S and pre-40S pre-ribosomal particles.</text>
</comment>
<dbReference type="GO" id="GO:0005730">
    <property type="term" value="C:nucleolus"/>
    <property type="evidence" value="ECO:0007669"/>
    <property type="project" value="UniProtKB-SubCell"/>
</dbReference>
<dbReference type="InterPro" id="IPR009292">
    <property type="entry name" value="RRP36"/>
</dbReference>
<evidence type="ECO:0000256" key="9">
    <source>
        <dbReference type="RuleBase" id="RU368027"/>
    </source>
</evidence>
<feature type="compositionally biased region" description="Basic residues" evidence="10">
    <location>
        <begin position="348"/>
        <end position="364"/>
    </location>
</feature>
<dbReference type="GO" id="GO:0000462">
    <property type="term" value="P:maturation of SSU-rRNA from tricistronic rRNA transcript (SSU-rRNA, 5.8S rRNA, LSU-rRNA)"/>
    <property type="evidence" value="ECO:0007669"/>
    <property type="project" value="TreeGrafter"/>
</dbReference>